<dbReference type="Gene3D" id="3.50.50.60">
    <property type="entry name" value="FAD/NAD(P)-binding domain"/>
    <property type="match status" value="1"/>
</dbReference>
<dbReference type="InterPro" id="IPR015939">
    <property type="entry name" value="Fum_Rdtase/Succ_DH_flav-like_C"/>
</dbReference>
<dbReference type="Gene3D" id="4.10.80.40">
    <property type="entry name" value="succinate dehydrogenase protein domain"/>
    <property type="match status" value="1"/>
</dbReference>
<evidence type="ECO:0000256" key="2">
    <source>
        <dbReference type="ARBA" id="ARBA00004170"/>
    </source>
</evidence>
<organism evidence="13">
    <name type="scientific">marine metagenome</name>
    <dbReference type="NCBI Taxonomy" id="408172"/>
    <lineage>
        <taxon>unclassified sequences</taxon>
        <taxon>metagenomes</taxon>
        <taxon>ecological metagenomes</taxon>
    </lineage>
</organism>
<evidence type="ECO:0000256" key="5">
    <source>
        <dbReference type="ARBA" id="ARBA00022448"/>
    </source>
</evidence>
<dbReference type="Gene3D" id="1.20.58.100">
    <property type="entry name" value="Fumarate reductase/succinate dehydrogenase flavoprotein-like, C-terminal domain"/>
    <property type="match status" value="1"/>
</dbReference>
<evidence type="ECO:0000256" key="3">
    <source>
        <dbReference type="ARBA" id="ARBA00008040"/>
    </source>
</evidence>
<dbReference type="InterPro" id="IPR003953">
    <property type="entry name" value="FAD-dep_OxRdtase_2_FAD-bd"/>
</dbReference>
<evidence type="ECO:0000256" key="10">
    <source>
        <dbReference type="ARBA" id="ARBA00023136"/>
    </source>
</evidence>
<dbReference type="InterPro" id="IPR037099">
    <property type="entry name" value="Fum_R/Succ_DH_flav-like_C_sf"/>
</dbReference>
<dbReference type="Pfam" id="PF00890">
    <property type="entry name" value="FAD_binding_2"/>
    <property type="match status" value="1"/>
</dbReference>
<dbReference type="PRINTS" id="PR00368">
    <property type="entry name" value="FADPNR"/>
</dbReference>
<comment type="cofactor">
    <cofactor evidence="1">
        <name>FAD</name>
        <dbReference type="ChEBI" id="CHEBI:57692"/>
    </cofactor>
</comment>
<reference evidence="13" key="1">
    <citation type="submission" date="2018-05" db="EMBL/GenBank/DDBJ databases">
        <authorList>
            <person name="Lanie J.A."/>
            <person name="Ng W.-L."/>
            <person name="Kazmierczak K.M."/>
            <person name="Andrzejewski T.M."/>
            <person name="Davidsen T.M."/>
            <person name="Wayne K.J."/>
            <person name="Tettelin H."/>
            <person name="Glass J.I."/>
            <person name="Rusch D."/>
            <person name="Podicherti R."/>
            <person name="Tsui H.-C.T."/>
            <person name="Winkler M.E."/>
        </authorList>
    </citation>
    <scope>NUCLEOTIDE SEQUENCE</scope>
</reference>
<dbReference type="NCBIfam" id="TIGR01812">
    <property type="entry name" value="sdhA_frdA_Gneg"/>
    <property type="match status" value="1"/>
</dbReference>
<dbReference type="SUPFAM" id="SSF56425">
    <property type="entry name" value="Succinate dehydrogenase/fumarate reductase flavoprotein, catalytic domain"/>
    <property type="match status" value="1"/>
</dbReference>
<gene>
    <name evidence="13" type="ORF">METZ01_LOCUS92801</name>
</gene>
<sequence>MFDHDVLIIGAGLAGMRAALAATEAGVDVAVVSKVHPVRSHSNAAQGGINAALTDRGDDWRDHAYDTIKGSDFLGDQDAIEIMCREAGDEVIAMEHMGAIFNRDEEGKLGTRNFGGQRQARTFFVADFTGQALLHVLYEQIIKAGALVYEEWFVLSLIERNGECGGAVMMDIRTGNIEVVRAKAVILAAGGLGRVFEPSTNAMICTGDGMSLAYKVGASLMDMEMVQYHPTTLKGSGVLISEAARGEGAYLLNSENDRFMLKYAPEFKELASRDVVSRCEQTEINEGRGIDGCVLLDVRHLGEKYISERLSQIRDLAMDFANVDMAKEPVPIMPGMHYQMGGVKANVDGETGVPGLYAAGEVACVSVHGGNRLGANSLLDTLVFGRRSGVHAAERAKNASHLSIDDSAAKPDRENIQKLLSNDKNESFGKIRFDMGTAMKEHFGVFREKSSMAEGVSKLNLIKQRAESVYVADKTKTFNTNLLFTLELGFMIECAETIASSAFDRTESRGAHTRTDMPDRDDENWLKHIVVSNEYGNPTISYKDVVITDWTPTVRQY</sequence>
<dbReference type="PANTHER" id="PTHR11632:SF51">
    <property type="entry name" value="SUCCINATE DEHYDROGENASE [UBIQUINONE] FLAVOPROTEIN SUBUNIT, MITOCHONDRIAL"/>
    <property type="match status" value="1"/>
</dbReference>
<evidence type="ECO:0000256" key="7">
    <source>
        <dbReference type="ARBA" id="ARBA00022827"/>
    </source>
</evidence>
<dbReference type="PROSITE" id="PS00504">
    <property type="entry name" value="FRD_SDH_FAD_BINDING"/>
    <property type="match status" value="1"/>
</dbReference>
<dbReference type="Pfam" id="PF02910">
    <property type="entry name" value="Succ_DH_flav_C"/>
    <property type="match status" value="1"/>
</dbReference>
<keyword evidence="8" id="KW-0249">Electron transport</keyword>
<dbReference type="SUPFAM" id="SSF46977">
    <property type="entry name" value="Succinate dehydrogenase/fumarate reductase flavoprotein C-terminal domain"/>
    <property type="match status" value="1"/>
</dbReference>
<evidence type="ECO:0000256" key="4">
    <source>
        <dbReference type="ARBA" id="ARBA00012792"/>
    </source>
</evidence>
<evidence type="ECO:0000313" key="13">
    <source>
        <dbReference type="EMBL" id="SVA39947.1"/>
    </source>
</evidence>
<dbReference type="GO" id="GO:0050660">
    <property type="term" value="F:flavin adenine dinucleotide binding"/>
    <property type="evidence" value="ECO:0007669"/>
    <property type="project" value="InterPro"/>
</dbReference>
<keyword evidence="5" id="KW-0813">Transport</keyword>
<evidence type="ECO:0000256" key="6">
    <source>
        <dbReference type="ARBA" id="ARBA00022630"/>
    </source>
</evidence>
<evidence type="ECO:0000256" key="9">
    <source>
        <dbReference type="ARBA" id="ARBA00023002"/>
    </source>
</evidence>
<dbReference type="InterPro" id="IPR030664">
    <property type="entry name" value="SdhA/FrdA/AprA"/>
</dbReference>
<keyword evidence="9" id="KW-0560">Oxidoreductase</keyword>
<dbReference type="PANTHER" id="PTHR11632">
    <property type="entry name" value="SUCCINATE DEHYDROGENASE 2 FLAVOPROTEIN SUBUNIT"/>
    <property type="match status" value="1"/>
</dbReference>
<name>A0A381VJV2_9ZZZZ</name>
<dbReference type="PRINTS" id="PR00411">
    <property type="entry name" value="PNDRDTASEI"/>
</dbReference>
<dbReference type="SUPFAM" id="SSF51905">
    <property type="entry name" value="FAD/NAD(P)-binding domain"/>
    <property type="match status" value="1"/>
</dbReference>
<dbReference type="Gene3D" id="3.90.700.10">
    <property type="entry name" value="Succinate dehydrogenase/fumarate reductase flavoprotein, catalytic domain"/>
    <property type="match status" value="1"/>
</dbReference>
<dbReference type="AlphaFoldDB" id="A0A381VJV2"/>
<keyword evidence="6" id="KW-0285">Flavoprotein</keyword>
<dbReference type="InterPro" id="IPR014006">
    <property type="entry name" value="Succ_Dhase_FrdA_Gneg"/>
</dbReference>
<dbReference type="FunFam" id="3.90.700.10:FF:000001">
    <property type="entry name" value="Mitochondrial succinate dehydrogenase flavoprotein subunit"/>
    <property type="match status" value="1"/>
</dbReference>
<dbReference type="InterPro" id="IPR027477">
    <property type="entry name" value="Succ_DH/fumarate_Rdtase_cat_sf"/>
</dbReference>
<keyword evidence="10" id="KW-0472">Membrane</keyword>
<dbReference type="EMBL" id="UINC01008888">
    <property type="protein sequence ID" value="SVA39947.1"/>
    <property type="molecule type" value="Genomic_DNA"/>
</dbReference>
<comment type="subcellular location">
    <subcellularLocation>
        <location evidence="2">Membrane</location>
        <topology evidence="2">Peripheral membrane protein</topology>
    </subcellularLocation>
</comment>
<dbReference type="GO" id="GO:0008177">
    <property type="term" value="F:succinate dehydrogenase (quinone) activity"/>
    <property type="evidence" value="ECO:0007669"/>
    <property type="project" value="UniProtKB-EC"/>
</dbReference>
<dbReference type="InterPro" id="IPR036188">
    <property type="entry name" value="FAD/NAD-bd_sf"/>
</dbReference>
<comment type="similarity">
    <text evidence="3">Belongs to the FAD-dependent oxidoreductase 2 family. FRD/SDH subfamily.</text>
</comment>
<dbReference type="GO" id="GO:0016020">
    <property type="term" value="C:membrane"/>
    <property type="evidence" value="ECO:0007669"/>
    <property type="project" value="UniProtKB-SubCell"/>
</dbReference>
<evidence type="ECO:0000259" key="11">
    <source>
        <dbReference type="Pfam" id="PF00890"/>
    </source>
</evidence>
<proteinExistence type="inferred from homology"/>
<evidence type="ECO:0000259" key="12">
    <source>
        <dbReference type="Pfam" id="PF02910"/>
    </source>
</evidence>
<protein>
    <recommendedName>
        <fullName evidence="4">succinate dehydrogenase</fullName>
        <ecNumber evidence="4">1.3.5.1</ecNumber>
    </recommendedName>
</protein>
<accession>A0A381VJV2</accession>
<dbReference type="InterPro" id="IPR003952">
    <property type="entry name" value="FRD_SDH_FAD_BS"/>
</dbReference>
<feature type="domain" description="Fumarate reductase/succinate dehydrogenase flavoprotein-like C-terminal" evidence="12">
    <location>
        <begin position="434"/>
        <end position="557"/>
    </location>
</feature>
<keyword evidence="7" id="KW-0274">FAD</keyword>
<dbReference type="EC" id="1.3.5.1" evidence="4"/>
<evidence type="ECO:0000256" key="8">
    <source>
        <dbReference type="ARBA" id="ARBA00022982"/>
    </source>
</evidence>
<dbReference type="PIRSF" id="PIRSF000171">
    <property type="entry name" value="SDHA_APRA_LASPO"/>
    <property type="match status" value="1"/>
</dbReference>
<dbReference type="FunFam" id="1.20.58.100:FF:000001">
    <property type="entry name" value="Succinate dehydrogenase flavoprotein subunit (SdhA)"/>
    <property type="match status" value="1"/>
</dbReference>
<dbReference type="GO" id="GO:0022900">
    <property type="term" value="P:electron transport chain"/>
    <property type="evidence" value="ECO:0007669"/>
    <property type="project" value="InterPro"/>
</dbReference>
<evidence type="ECO:0000256" key="1">
    <source>
        <dbReference type="ARBA" id="ARBA00001974"/>
    </source>
</evidence>
<feature type="domain" description="FAD-dependent oxidoreductase 2 FAD-binding" evidence="11">
    <location>
        <begin position="5"/>
        <end position="378"/>
    </location>
</feature>